<evidence type="ECO:0000259" key="13">
    <source>
        <dbReference type="PROSITE" id="PS50957"/>
    </source>
</evidence>
<evidence type="ECO:0000259" key="12">
    <source>
        <dbReference type="PROSITE" id="PS50033"/>
    </source>
</evidence>
<dbReference type="EMBL" id="BRYB01001042">
    <property type="protein sequence ID" value="GMI41999.1"/>
    <property type="molecule type" value="Genomic_DNA"/>
</dbReference>
<feature type="domain" description="Josephin" evidence="13">
    <location>
        <begin position="5"/>
        <end position="188"/>
    </location>
</feature>
<gene>
    <name evidence="14" type="ORF">TeGR_g8257</name>
</gene>
<keyword evidence="5" id="KW-0833">Ubl conjugation pathway</keyword>
<evidence type="ECO:0000256" key="9">
    <source>
        <dbReference type="ARBA" id="ARBA00023163"/>
    </source>
</evidence>
<dbReference type="InterPro" id="IPR029071">
    <property type="entry name" value="Ubiquitin-like_domsf"/>
</dbReference>
<organism evidence="14 15">
    <name type="scientific">Tetraparma gracilis</name>
    <dbReference type="NCBI Taxonomy" id="2962635"/>
    <lineage>
        <taxon>Eukaryota</taxon>
        <taxon>Sar</taxon>
        <taxon>Stramenopiles</taxon>
        <taxon>Ochrophyta</taxon>
        <taxon>Bolidophyceae</taxon>
        <taxon>Parmales</taxon>
        <taxon>Triparmaceae</taxon>
        <taxon>Tetraparma</taxon>
    </lineage>
</organism>
<dbReference type="Pfam" id="PF00789">
    <property type="entry name" value="UBX"/>
    <property type="match status" value="1"/>
</dbReference>
<evidence type="ECO:0000256" key="4">
    <source>
        <dbReference type="ARBA" id="ARBA00022670"/>
    </source>
</evidence>
<keyword evidence="7" id="KW-0788">Thiol protease</keyword>
<dbReference type="InterPro" id="IPR001012">
    <property type="entry name" value="UBX_dom"/>
</dbReference>
<dbReference type="Proteomes" id="UP001165060">
    <property type="component" value="Unassembled WGS sequence"/>
</dbReference>
<dbReference type="PROSITE" id="PS50033">
    <property type="entry name" value="UBX"/>
    <property type="match status" value="1"/>
</dbReference>
<evidence type="ECO:0000256" key="10">
    <source>
        <dbReference type="ARBA" id="ARBA00023242"/>
    </source>
</evidence>
<keyword evidence="8" id="KW-0805">Transcription regulation</keyword>
<proteinExistence type="predicted"/>
<comment type="caution">
    <text evidence="14">The sequence shown here is derived from an EMBL/GenBank/DDBJ whole genome shotgun (WGS) entry which is preliminary data.</text>
</comment>
<comment type="catalytic activity">
    <reaction evidence="1">
        <text>Thiol-dependent hydrolysis of ester, thioester, amide, peptide and isopeptide bonds formed by the C-terminal Gly of ubiquitin (a 76-residue protein attached to proteins as an intracellular targeting signal).</text>
        <dbReference type="EC" id="3.4.19.12"/>
    </reaction>
</comment>
<evidence type="ECO:0000256" key="5">
    <source>
        <dbReference type="ARBA" id="ARBA00022786"/>
    </source>
</evidence>
<dbReference type="Gene3D" id="3.10.20.90">
    <property type="entry name" value="Phosphatidylinositol 3-kinase Catalytic Subunit, Chain A, domain 1"/>
    <property type="match status" value="1"/>
</dbReference>
<evidence type="ECO:0000313" key="15">
    <source>
        <dbReference type="Proteomes" id="UP001165060"/>
    </source>
</evidence>
<evidence type="ECO:0000256" key="11">
    <source>
        <dbReference type="PROSITE-ProRule" id="PRU00331"/>
    </source>
</evidence>
<evidence type="ECO:0000256" key="8">
    <source>
        <dbReference type="ARBA" id="ARBA00023015"/>
    </source>
</evidence>
<keyword evidence="6 11" id="KW-0378">Hydrolase</keyword>
<dbReference type="SUPFAM" id="SSF54236">
    <property type="entry name" value="Ubiquitin-like"/>
    <property type="match status" value="1"/>
</dbReference>
<dbReference type="InterPro" id="IPR006155">
    <property type="entry name" value="Josephin"/>
</dbReference>
<reference evidence="14 15" key="1">
    <citation type="journal article" date="2023" name="Commun. Biol.">
        <title>Genome analysis of Parmales, the sister group of diatoms, reveals the evolutionary specialization of diatoms from phago-mixotrophs to photoautotrophs.</title>
        <authorList>
            <person name="Ban H."/>
            <person name="Sato S."/>
            <person name="Yoshikawa S."/>
            <person name="Yamada K."/>
            <person name="Nakamura Y."/>
            <person name="Ichinomiya M."/>
            <person name="Sato N."/>
            <person name="Blanc-Mathieu R."/>
            <person name="Endo H."/>
            <person name="Kuwata A."/>
            <person name="Ogata H."/>
        </authorList>
    </citation>
    <scope>NUCLEOTIDE SEQUENCE [LARGE SCALE GENOMIC DNA]</scope>
</reference>
<evidence type="ECO:0000313" key="14">
    <source>
        <dbReference type="EMBL" id="GMI41999.1"/>
    </source>
</evidence>
<keyword evidence="10" id="KW-0539">Nucleus</keyword>
<sequence>MPPLETYIYHERQSAALCGQHALNNLVQSAAFSPGQLADAAAELDRREMAFLAENTEGGTSNRDYLKRAREGSGNVDDAGNFSIQVLRLVLERRFDRSLPSVQGEEMKGKGQDLTTNEGFILNRSNHWLAIRLVAGSFWVLDSLKERPEIISHFRLAAEIEAYTAQGYCVFACAGGPLPTQPKELWELERGRAEYWWKEADLRAAGRGEKGAKGNAGRLDTDVWRNLGSGTRLDGGSAASSTPAPAAADVVDLTGLSEDEQMALALSASLAPAPAPAAEVKPEPPAGDAAVRIQIRLPDGRRVVRRFLSAAAVEEIYAFVEGEAGGRVALKAFFPPRDIGHLRSETVEGAKLAGEALTAAKL</sequence>
<comment type="subcellular location">
    <subcellularLocation>
        <location evidence="2">Nucleus</location>
    </subcellularLocation>
</comment>
<dbReference type="SMART" id="SM01246">
    <property type="entry name" value="Josephin"/>
    <property type="match status" value="1"/>
</dbReference>
<dbReference type="PANTHER" id="PTHR14159">
    <property type="entry name" value="ATAXIN-3-RELATED"/>
    <property type="match status" value="1"/>
</dbReference>
<evidence type="ECO:0000256" key="7">
    <source>
        <dbReference type="ARBA" id="ARBA00022807"/>
    </source>
</evidence>
<evidence type="ECO:0000256" key="3">
    <source>
        <dbReference type="ARBA" id="ARBA00012759"/>
    </source>
</evidence>
<feature type="domain" description="UBX" evidence="12">
    <location>
        <begin position="286"/>
        <end position="323"/>
    </location>
</feature>
<keyword evidence="4" id="KW-0645">Protease</keyword>
<protein>
    <recommendedName>
        <fullName evidence="3">ubiquitinyl hydrolase 1</fullName>
        <ecNumber evidence="3">3.4.19.12</ecNumber>
    </recommendedName>
</protein>
<dbReference type="PROSITE" id="PS50957">
    <property type="entry name" value="JOSEPHIN"/>
    <property type="match status" value="1"/>
</dbReference>
<feature type="active site" evidence="11">
    <location>
        <position position="127"/>
    </location>
</feature>
<evidence type="ECO:0000256" key="6">
    <source>
        <dbReference type="ARBA" id="ARBA00022801"/>
    </source>
</evidence>
<feature type="active site" evidence="11">
    <location>
        <position position="18"/>
    </location>
</feature>
<dbReference type="PRINTS" id="PR01233">
    <property type="entry name" value="JOSEPHIN"/>
</dbReference>
<dbReference type="PANTHER" id="PTHR14159:SF0">
    <property type="entry name" value="ATAXIN-3-RELATED"/>
    <property type="match status" value="1"/>
</dbReference>
<evidence type="ECO:0000256" key="1">
    <source>
        <dbReference type="ARBA" id="ARBA00000707"/>
    </source>
</evidence>
<evidence type="ECO:0000256" key="2">
    <source>
        <dbReference type="ARBA" id="ARBA00004123"/>
    </source>
</evidence>
<dbReference type="Gene3D" id="3.90.70.40">
    <property type="match status" value="1"/>
</dbReference>
<dbReference type="Pfam" id="PF02099">
    <property type="entry name" value="Josephin"/>
    <property type="match status" value="1"/>
</dbReference>
<dbReference type="EC" id="3.4.19.12" evidence="3"/>
<dbReference type="CDD" id="cd01767">
    <property type="entry name" value="UBX"/>
    <property type="match status" value="1"/>
</dbReference>
<dbReference type="Gene3D" id="1.10.287.10">
    <property type="entry name" value="S15/NS1, RNA-binding"/>
    <property type="match status" value="1"/>
</dbReference>
<keyword evidence="9" id="KW-0804">Transcription</keyword>
<feature type="active site" evidence="11">
    <location>
        <position position="142"/>
    </location>
</feature>
<keyword evidence="15" id="KW-1185">Reference proteome</keyword>
<accession>A0ABQ6N671</accession>
<dbReference type="InterPro" id="IPR033865">
    <property type="entry name" value="Ataxin-3"/>
</dbReference>
<name>A0ABQ6N671_9STRA</name>